<evidence type="ECO:0000256" key="7">
    <source>
        <dbReference type="ARBA" id="ARBA00023136"/>
    </source>
</evidence>
<evidence type="ECO:0000256" key="5">
    <source>
        <dbReference type="ARBA" id="ARBA00022692"/>
    </source>
</evidence>
<keyword evidence="3" id="KW-1003">Cell membrane</keyword>
<dbReference type="Pfam" id="PF00482">
    <property type="entry name" value="T2SSF"/>
    <property type="match status" value="2"/>
</dbReference>
<evidence type="ECO:0000256" key="3">
    <source>
        <dbReference type="ARBA" id="ARBA00022475"/>
    </source>
</evidence>
<dbReference type="GO" id="GO:0015628">
    <property type="term" value="P:protein secretion by the type II secretion system"/>
    <property type="evidence" value="ECO:0007669"/>
    <property type="project" value="TreeGrafter"/>
</dbReference>
<dbReference type="GO" id="GO:0005886">
    <property type="term" value="C:plasma membrane"/>
    <property type="evidence" value="ECO:0007669"/>
    <property type="project" value="UniProtKB-SubCell"/>
</dbReference>
<keyword evidence="5 8" id="KW-0812">Transmembrane</keyword>
<sequence length="404" mass="43922">MADYDFEAIAADGALQKGRITATDSHAAVREIEARDLIVVRVAPAAEQVRRFGRSGLFSRSVSQADITILLSDLAALVQSRLRIDEALKLMLQEVEFGNSRQLLTDIHRRLENGESLSQAMQAQGNLFEQVEIEMIRLAESTGDLGVTLGQIAEDRELRAGVVARISASLRYPAFLLLGALTIMVFFLIYVLPQFEPVLATLNRGDDSLGYIFAVSRLIRDNSDLIMVLALVAILAAWIASRSARLRSLLRRALFRLPVAGTIAKTFRDGRICTLIAQTQRAGVDLPTALSVIGLAVDGPAETKISRDAVAGLRRGMKLADVLDENANLQDLALRMIRLGEQSSQIEALAARAGILYEARAQRHLQRVLAIVGPVVLVLISTVIGGLIVVIMNALLSINDMVGL</sequence>
<evidence type="ECO:0000256" key="4">
    <source>
        <dbReference type="ARBA" id="ARBA00022519"/>
    </source>
</evidence>
<dbReference type="EMBL" id="PDVP01000014">
    <property type="protein sequence ID" value="PHP65581.1"/>
    <property type="molecule type" value="Genomic_DNA"/>
</dbReference>
<dbReference type="PRINTS" id="PR00812">
    <property type="entry name" value="BCTERIALGSPF"/>
</dbReference>
<dbReference type="PANTHER" id="PTHR30012:SF7">
    <property type="entry name" value="PROTEIN TRANSPORT PROTEIN HOFC HOMOLOG"/>
    <property type="match status" value="1"/>
</dbReference>
<dbReference type="PANTHER" id="PTHR30012">
    <property type="entry name" value="GENERAL SECRETION PATHWAY PROTEIN"/>
    <property type="match status" value="1"/>
</dbReference>
<name>A0A2G1QJF5_9HYPH</name>
<reference evidence="10 11" key="1">
    <citation type="submission" date="2017-10" db="EMBL/GenBank/DDBJ databases">
        <title>Sedimentibacterium mangrovi gen. nov., sp. nov., a novel member of family Phyllobacteriacea isolated from mangrove sediment.</title>
        <authorList>
            <person name="Liao H."/>
            <person name="Tian Y."/>
        </authorList>
    </citation>
    <scope>NUCLEOTIDE SEQUENCE [LARGE SCALE GENOMIC DNA]</scope>
    <source>
        <strain evidence="10 11">X9-2-2</strain>
    </source>
</reference>
<feature type="domain" description="Type II secretion system protein GspF" evidence="9">
    <location>
        <begin position="273"/>
        <end position="392"/>
    </location>
</feature>
<accession>A0A2G1QJF5</accession>
<dbReference type="OrthoDB" id="9805682at2"/>
<feature type="transmembrane region" description="Helical" evidence="8">
    <location>
        <begin position="174"/>
        <end position="192"/>
    </location>
</feature>
<feature type="transmembrane region" description="Helical" evidence="8">
    <location>
        <begin position="225"/>
        <end position="244"/>
    </location>
</feature>
<keyword evidence="7 8" id="KW-0472">Membrane</keyword>
<dbReference type="Gene3D" id="1.20.81.30">
    <property type="entry name" value="Type II secretion system (T2SS), domain F"/>
    <property type="match status" value="2"/>
</dbReference>
<evidence type="ECO:0000313" key="11">
    <source>
        <dbReference type="Proteomes" id="UP000221168"/>
    </source>
</evidence>
<organism evidence="10 11">
    <name type="scientific">Zhengella mangrovi</name>
    <dbReference type="NCBI Taxonomy" id="1982044"/>
    <lineage>
        <taxon>Bacteria</taxon>
        <taxon>Pseudomonadati</taxon>
        <taxon>Pseudomonadota</taxon>
        <taxon>Alphaproteobacteria</taxon>
        <taxon>Hyphomicrobiales</taxon>
        <taxon>Notoacmeibacteraceae</taxon>
        <taxon>Zhengella</taxon>
    </lineage>
</organism>
<dbReference type="AlphaFoldDB" id="A0A2G1QJF5"/>
<feature type="domain" description="Type II secretion system protein GspF" evidence="9">
    <location>
        <begin position="71"/>
        <end position="193"/>
    </location>
</feature>
<keyword evidence="11" id="KW-1185">Reference proteome</keyword>
<dbReference type="Proteomes" id="UP000221168">
    <property type="component" value="Unassembled WGS sequence"/>
</dbReference>
<keyword evidence="4" id="KW-0997">Cell inner membrane</keyword>
<dbReference type="InterPro" id="IPR018076">
    <property type="entry name" value="T2SS_GspF_dom"/>
</dbReference>
<comment type="subcellular location">
    <subcellularLocation>
        <location evidence="1">Cell inner membrane</location>
        <topology evidence="1">Multi-pass membrane protein</topology>
    </subcellularLocation>
</comment>
<evidence type="ECO:0000256" key="1">
    <source>
        <dbReference type="ARBA" id="ARBA00004429"/>
    </source>
</evidence>
<dbReference type="InterPro" id="IPR003004">
    <property type="entry name" value="GspF/PilC"/>
</dbReference>
<feature type="transmembrane region" description="Helical" evidence="8">
    <location>
        <begin position="368"/>
        <end position="396"/>
    </location>
</feature>
<gene>
    <name evidence="10" type="ORF">CSC94_18485</name>
</gene>
<proteinExistence type="inferred from homology"/>
<evidence type="ECO:0000259" key="9">
    <source>
        <dbReference type="Pfam" id="PF00482"/>
    </source>
</evidence>
<comment type="similarity">
    <text evidence="2">Belongs to the GSP F family.</text>
</comment>
<comment type="caution">
    <text evidence="10">The sequence shown here is derived from an EMBL/GenBank/DDBJ whole genome shotgun (WGS) entry which is preliminary data.</text>
</comment>
<dbReference type="RefSeq" id="WP_099307853.1">
    <property type="nucleotide sequence ID" value="NZ_PDVP01000014.1"/>
</dbReference>
<evidence type="ECO:0000256" key="8">
    <source>
        <dbReference type="SAM" id="Phobius"/>
    </source>
</evidence>
<evidence type="ECO:0000313" key="10">
    <source>
        <dbReference type="EMBL" id="PHP65581.1"/>
    </source>
</evidence>
<evidence type="ECO:0000256" key="6">
    <source>
        <dbReference type="ARBA" id="ARBA00022989"/>
    </source>
</evidence>
<keyword evidence="6 8" id="KW-1133">Transmembrane helix</keyword>
<evidence type="ECO:0000256" key="2">
    <source>
        <dbReference type="ARBA" id="ARBA00005745"/>
    </source>
</evidence>
<dbReference type="InterPro" id="IPR042094">
    <property type="entry name" value="T2SS_GspF_sf"/>
</dbReference>
<protein>
    <recommendedName>
        <fullName evidence="9">Type II secretion system protein GspF domain-containing protein</fullName>
    </recommendedName>
</protein>